<sequence>MSFLKGFCTGGILLTPLFAFLLSIKSPSVFSFSATTECALGLFWLSTILLIYADRGYEFEVNLEGLKLRLPPIPPDEITEVSRV</sequence>
<evidence type="ECO:0000313" key="2">
    <source>
        <dbReference type="EMBL" id="QDU01026.1"/>
    </source>
</evidence>
<keyword evidence="1" id="KW-1133">Transmembrane helix</keyword>
<name>A0A517W6Z7_9PLAN</name>
<gene>
    <name evidence="2" type="ORF">V6x_07040</name>
</gene>
<dbReference type="AlphaFoldDB" id="A0A517W6Z7"/>
<protein>
    <submittedName>
        <fullName evidence="2">Uncharacterized protein</fullName>
    </submittedName>
</protein>
<accession>A0A517W6Z7</accession>
<evidence type="ECO:0000256" key="1">
    <source>
        <dbReference type="SAM" id="Phobius"/>
    </source>
</evidence>
<dbReference type="EMBL" id="CP036347">
    <property type="protein sequence ID" value="QDU01026.1"/>
    <property type="molecule type" value="Genomic_DNA"/>
</dbReference>
<feature type="transmembrane region" description="Helical" evidence="1">
    <location>
        <begin position="29"/>
        <end position="53"/>
    </location>
</feature>
<dbReference type="Proteomes" id="UP000320722">
    <property type="component" value="Chromosome"/>
</dbReference>
<keyword evidence="1" id="KW-0812">Transmembrane</keyword>
<evidence type="ECO:0000313" key="3">
    <source>
        <dbReference type="Proteomes" id="UP000320722"/>
    </source>
</evidence>
<proteinExistence type="predicted"/>
<reference evidence="2 3" key="1">
    <citation type="submission" date="2019-02" db="EMBL/GenBank/DDBJ databases">
        <title>Deep-cultivation of Planctomycetes and their phenomic and genomic characterization uncovers novel biology.</title>
        <authorList>
            <person name="Wiegand S."/>
            <person name="Jogler M."/>
            <person name="Boedeker C."/>
            <person name="Pinto D."/>
            <person name="Vollmers J."/>
            <person name="Rivas-Marin E."/>
            <person name="Kohn T."/>
            <person name="Peeters S.H."/>
            <person name="Heuer A."/>
            <person name="Rast P."/>
            <person name="Oberbeckmann S."/>
            <person name="Bunk B."/>
            <person name="Jeske O."/>
            <person name="Meyerdierks A."/>
            <person name="Storesund J.E."/>
            <person name="Kallscheuer N."/>
            <person name="Luecker S."/>
            <person name="Lage O.M."/>
            <person name="Pohl T."/>
            <person name="Merkel B.J."/>
            <person name="Hornburger P."/>
            <person name="Mueller R.-W."/>
            <person name="Bruemmer F."/>
            <person name="Labrenz M."/>
            <person name="Spormann A.M."/>
            <person name="Op den Camp H."/>
            <person name="Overmann J."/>
            <person name="Amann R."/>
            <person name="Jetten M.S.M."/>
            <person name="Mascher T."/>
            <person name="Medema M.H."/>
            <person name="Devos D.P."/>
            <person name="Kaster A.-K."/>
            <person name="Ovreas L."/>
            <person name="Rohde M."/>
            <person name="Galperin M.Y."/>
            <person name="Jogler C."/>
        </authorList>
    </citation>
    <scope>NUCLEOTIDE SEQUENCE [LARGE SCALE GENOMIC DNA]</scope>
    <source>
        <strain evidence="2 3">V6</strain>
    </source>
</reference>
<keyword evidence="1" id="KW-0472">Membrane</keyword>
<organism evidence="2 3">
    <name type="scientific">Gimesia chilikensis</name>
    <dbReference type="NCBI Taxonomy" id="2605989"/>
    <lineage>
        <taxon>Bacteria</taxon>
        <taxon>Pseudomonadati</taxon>
        <taxon>Planctomycetota</taxon>
        <taxon>Planctomycetia</taxon>
        <taxon>Planctomycetales</taxon>
        <taxon>Planctomycetaceae</taxon>
        <taxon>Gimesia</taxon>
    </lineage>
</organism>